<proteinExistence type="inferred from homology"/>
<keyword evidence="1" id="KW-0808">Transferase</keyword>
<keyword evidence="3" id="KW-0418">Kinase</keyword>
<sequence>MLNIVLFGPPGSGKGTQSEKIIEKYGLTHFSTGDMLRAELDAETELGLQAKSIMEKGELVSDEIIMGMIRNKISSESDSKGFIFDGFPRTTAQAEGLDKLLAELGMKIDVMLGLEVDRQELIDRLLKRGKDHGRADDNLETIENRIKVYKDQTSPVMGYYESQGKYRGVEGVGSIDDIFGRLSGIIESL</sequence>
<evidence type="ECO:0000313" key="4">
    <source>
        <dbReference type="EMBL" id="KKK90104.1"/>
    </source>
</evidence>
<dbReference type="Gene3D" id="3.40.50.300">
    <property type="entry name" value="P-loop containing nucleotide triphosphate hydrolases"/>
    <property type="match status" value="1"/>
</dbReference>
<dbReference type="NCBIfam" id="NF001381">
    <property type="entry name" value="PRK00279.1-3"/>
    <property type="match status" value="1"/>
</dbReference>
<dbReference type="NCBIfam" id="NF011105">
    <property type="entry name" value="PRK14532.1"/>
    <property type="match status" value="1"/>
</dbReference>
<evidence type="ECO:0000256" key="3">
    <source>
        <dbReference type="ARBA" id="ARBA00022777"/>
    </source>
</evidence>
<name>A0A0F9BHK3_9ZZZZ</name>
<dbReference type="InterPro" id="IPR033690">
    <property type="entry name" value="Adenylat_kinase_CS"/>
</dbReference>
<dbReference type="EMBL" id="LAZR01049242">
    <property type="protein sequence ID" value="KKK90104.1"/>
    <property type="molecule type" value="Genomic_DNA"/>
</dbReference>
<comment type="caution">
    <text evidence="4">The sequence shown here is derived from an EMBL/GenBank/DDBJ whole genome shotgun (WGS) entry which is preliminary data.</text>
</comment>
<evidence type="ECO:0008006" key="5">
    <source>
        <dbReference type="Google" id="ProtNLM"/>
    </source>
</evidence>
<dbReference type="NCBIfam" id="NF011104">
    <property type="entry name" value="PRK14531.1"/>
    <property type="match status" value="1"/>
</dbReference>
<protein>
    <recommendedName>
        <fullName evidence="5">Adenylate kinase active site lid domain-containing protein</fullName>
    </recommendedName>
</protein>
<evidence type="ECO:0000256" key="2">
    <source>
        <dbReference type="ARBA" id="ARBA00022741"/>
    </source>
</evidence>
<dbReference type="Pfam" id="PF00406">
    <property type="entry name" value="ADK"/>
    <property type="match status" value="1"/>
</dbReference>
<keyword evidence="2" id="KW-0547">Nucleotide-binding</keyword>
<dbReference type="InterPro" id="IPR000850">
    <property type="entry name" value="Adenylat/UMP-CMP_kin"/>
</dbReference>
<dbReference type="HAMAP" id="MF_00235">
    <property type="entry name" value="Adenylate_kinase_Adk"/>
    <property type="match status" value="1"/>
</dbReference>
<dbReference type="PANTHER" id="PTHR23359">
    <property type="entry name" value="NUCLEOTIDE KINASE"/>
    <property type="match status" value="1"/>
</dbReference>
<gene>
    <name evidence="4" type="ORF">LCGC14_2726420</name>
</gene>
<dbReference type="PROSITE" id="PS00113">
    <property type="entry name" value="ADENYLATE_KINASE"/>
    <property type="match status" value="1"/>
</dbReference>
<accession>A0A0F9BHK3</accession>
<dbReference type="PRINTS" id="PR00094">
    <property type="entry name" value="ADENYLTKNASE"/>
</dbReference>
<dbReference type="NCBIfam" id="NF011100">
    <property type="entry name" value="PRK14527.1"/>
    <property type="match status" value="1"/>
</dbReference>
<dbReference type="GO" id="GO:0019205">
    <property type="term" value="F:nucleobase-containing compound kinase activity"/>
    <property type="evidence" value="ECO:0007669"/>
    <property type="project" value="InterPro"/>
</dbReference>
<dbReference type="AlphaFoldDB" id="A0A0F9BHK3"/>
<reference evidence="4" key="1">
    <citation type="journal article" date="2015" name="Nature">
        <title>Complex archaea that bridge the gap between prokaryotes and eukaryotes.</title>
        <authorList>
            <person name="Spang A."/>
            <person name="Saw J.H."/>
            <person name="Jorgensen S.L."/>
            <person name="Zaremba-Niedzwiedzka K."/>
            <person name="Martijn J."/>
            <person name="Lind A.E."/>
            <person name="van Eijk R."/>
            <person name="Schleper C."/>
            <person name="Guy L."/>
            <person name="Ettema T.J."/>
        </authorList>
    </citation>
    <scope>NUCLEOTIDE SEQUENCE</scope>
</reference>
<dbReference type="CDD" id="cd01428">
    <property type="entry name" value="ADK"/>
    <property type="match status" value="1"/>
</dbReference>
<dbReference type="SUPFAM" id="SSF52540">
    <property type="entry name" value="P-loop containing nucleoside triphosphate hydrolases"/>
    <property type="match status" value="1"/>
</dbReference>
<evidence type="ECO:0000256" key="1">
    <source>
        <dbReference type="ARBA" id="ARBA00022679"/>
    </source>
</evidence>
<dbReference type="InterPro" id="IPR027417">
    <property type="entry name" value="P-loop_NTPase"/>
</dbReference>
<dbReference type="GO" id="GO:0005524">
    <property type="term" value="F:ATP binding"/>
    <property type="evidence" value="ECO:0007669"/>
    <property type="project" value="InterPro"/>
</dbReference>
<dbReference type="GO" id="GO:0006139">
    <property type="term" value="P:nucleobase-containing compound metabolic process"/>
    <property type="evidence" value="ECO:0007669"/>
    <property type="project" value="InterPro"/>
</dbReference>
<organism evidence="4">
    <name type="scientific">marine sediment metagenome</name>
    <dbReference type="NCBI Taxonomy" id="412755"/>
    <lineage>
        <taxon>unclassified sequences</taxon>
        <taxon>metagenomes</taxon>
        <taxon>ecological metagenomes</taxon>
    </lineage>
</organism>